<name>A0A9X1QPI7_9SPHN</name>
<evidence type="ECO:0000313" key="2">
    <source>
        <dbReference type="EMBL" id="MCF2515643.1"/>
    </source>
</evidence>
<accession>A0A9X1QPI7</accession>
<comment type="caution">
    <text evidence="2">The sequence shown here is derived from an EMBL/GenBank/DDBJ whole genome shotgun (WGS) entry which is preliminary data.</text>
</comment>
<proteinExistence type="predicted"/>
<evidence type="ECO:0000313" key="3">
    <source>
        <dbReference type="Proteomes" id="UP001139410"/>
    </source>
</evidence>
<dbReference type="AlphaFoldDB" id="A0A9X1QPI7"/>
<gene>
    <name evidence="2" type="ORF">LVY65_11290</name>
</gene>
<organism evidence="2 3">
    <name type="scientific">Sphingomonas cremea</name>
    <dbReference type="NCBI Taxonomy" id="2904799"/>
    <lineage>
        <taxon>Bacteria</taxon>
        <taxon>Pseudomonadati</taxon>
        <taxon>Pseudomonadota</taxon>
        <taxon>Alphaproteobacteria</taxon>
        <taxon>Sphingomonadales</taxon>
        <taxon>Sphingomonadaceae</taxon>
        <taxon>Sphingomonas</taxon>
    </lineage>
</organism>
<dbReference type="EMBL" id="JAKFGM010000003">
    <property type="protein sequence ID" value="MCF2515643.1"/>
    <property type="molecule type" value="Genomic_DNA"/>
</dbReference>
<keyword evidence="3" id="KW-1185">Reference proteome</keyword>
<protein>
    <submittedName>
        <fullName evidence="2">Uncharacterized protein</fullName>
    </submittedName>
</protein>
<reference evidence="2" key="1">
    <citation type="submission" date="2022-01" db="EMBL/GenBank/DDBJ databases">
        <authorList>
            <person name="Jo J.-H."/>
            <person name="Im W.-T."/>
        </authorList>
    </citation>
    <scope>NUCLEOTIDE SEQUENCE</scope>
    <source>
        <strain evidence="2">G124</strain>
    </source>
</reference>
<feature type="region of interest" description="Disordered" evidence="1">
    <location>
        <begin position="50"/>
        <end position="69"/>
    </location>
</feature>
<dbReference type="RefSeq" id="WP_235068348.1">
    <property type="nucleotide sequence ID" value="NZ_JAKFGM010000003.1"/>
</dbReference>
<dbReference type="Proteomes" id="UP001139410">
    <property type="component" value="Unassembled WGS sequence"/>
</dbReference>
<evidence type="ECO:0000256" key="1">
    <source>
        <dbReference type="SAM" id="MobiDB-lite"/>
    </source>
</evidence>
<feature type="compositionally biased region" description="Basic and acidic residues" evidence="1">
    <location>
        <begin position="50"/>
        <end position="62"/>
    </location>
</feature>
<sequence>MSNQSDFYVARAEHERTAAEKAQLVNVRENHLRAAAAWDVLASRALKADRMRTAEEERKAEIKAGLTTA</sequence>